<evidence type="ECO:0000313" key="1">
    <source>
        <dbReference type="EMBL" id="MPM89698.1"/>
    </source>
</evidence>
<comment type="caution">
    <text evidence="1">The sequence shown here is derived from an EMBL/GenBank/DDBJ whole genome shotgun (WGS) entry which is preliminary data.</text>
</comment>
<dbReference type="EMBL" id="VSSQ01037090">
    <property type="protein sequence ID" value="MPM89698.1"/>
    <property type="molecule type" value="Genomic_DNA"/>
</dbReference>
<reference evidence="1" key="1">
    <citation type="submission" date="2019-08" db="EMBL/GenBank/DDBJ databases">
        <authorList>
            <person name="Kucharzyk K."/>
            <person name="Murdoch R.W."/>
            <person name="Higgins S."/>
            <person name="Loffler F."/>
        </authorList>
    </citation>
    <scope>NUCLEOTIDE SEQUENCE</scope>
</reference>
<name>A0A645DKW0_9ZZZZ</name>
<gene>
    <name evidence="1" type="ORF">SDC9_136810</name>
</gene>
<protein>
    <submittedName>
        <fullName evidence="1">Uncharacterized protein</fullName>
    </submittedName>
</protein>
<organism evidence="1">
    <name type="scientific">bioreactor metagenome</name>
    <dbReference type="NCBI Taxonomy" id="1076179"/>
    <lineage>
        <taxon>unclassified sequences</taxon>
        <taxon>metagenomes</taxon>
        <taxon>ecological metagenomes</taxon>
    </lineage>
</organism>
<sequence length="268" mass="28070">MGDALQALGGGNNVGKGGEGGRHEMRVLSASDGGGILAEEHFLRVCIHRGRHVDGLGQIVSAPCGRPCGNAFKPGLEMRKLRDVLLLAFVRHDPGVAGHVGDGVALACNIVAAVAQVLVEHAVEAAGFLHIALHGVGDLLGRVLGEVVVLPGHGAQAAHLPEQPLNGLVAPAQILGDELLGLVGKIQQDRAGLEHRNRRAAIRWRLIDDGRDAVVGRDFQKVRSKLLAPADVDRMDLVGQPGLLQEHRDLVAVGGGPVVQVDHPEISV</sequence>
<dbReference type="AlphaFoldDB" id="A0A645DKW0"/>
<accession>A0A645DKW0</accession>
<proteinExistence type="predicted"/>